<dbReference type="AlphaFoldDB" id="A1VJL4"/>
<evidence type="ECO:0000313" key="7">
    <source>
        <dbReference type="Proteomes" id="UP000000644"/>
    </source>
</evidence>
<dbReference type="KEGG" id="pna:Pnap_0521"/>
<dbReference type="InterPro" id="IPR012893">
    <property type="entry name" value="HipA-like_C"/>
</dbReference>
<dbReference type="InterPro" id="IPR017508">
    <property type="entry name" value="HipA_N1"/>
</dbReference>
<dbReference type="GO" id="GO:0005829">
    <property type="term" value="C:cytosol"/>
    <property type="evidence" value="ECO:0007669"/>
    <property type="project" value="TreeGrafter"/>
</dbReference>
<dbReference type="EMBL" id="CP000529">
    <property type="protein sequence ID" value="ABM35842.1"/>
    <property type="molecule type" value="Genomic_DNA"/>
</dbReference>
<feature type="domain" description="HipA N-terminal subdomain 1" evidence="5">
    <location>
        <begin position="4"/>
        <end position="101"/>
    </location>
</feature>
<evidence type="ECO:0000259" key="5">
    <source>
        <dbReference type="Pfam" id="PF13657"/>
    </source>
</evidence>
<dbReference type="RefSeq" id="WP_011799942.1">
    <property type="nucleotide sequence ID" value="NC_008781.1"/>
</dbReference>
<dbReference type="PANTHER" id="PTHR37419:SF1">
    <property type="entry name" value="SERINE_THREONINE-PROTEIN KINASE TOXIN HIPA"/>
    <property type="match status" value="1"/>
</dbReference>
<sequence>MIRLRVWANARPMGWFGHAAGEFFFEYDAQWLAQPGAYALAPQFVLNAQTTRGALVRSFFENLLPEGEVLDDVLAALQLRGASSLDVLGRLGAELPGVLSLLPEDSMPRIQQDYRDLPFAELSARLAHRTATPLLVSNTQAGMSLAGAQDKLGLRFEPRTRRLYDSVGASPTTHILKPDTRQLRYQPSAINEYACMKLAQALKLPVPKVWLLRVPEAAYVVERYDRVLTAGNIVGLHQFDGCQLLGHGPGWKYERSGGLASLPKLVAALRALRVRGSDLLQFQRWVMFNYLIGNADAHAKNLSLLVDGKGYRLAPFYDLLCVRAYGDEGLALFIGDDETFDAVGAHSWEAFCTDCGFGLAPTLVEFRRMALALLPAWGKVQTSVAKEKGVTEAERAMLARMSTIFERHAGHALSMTALPAPV</sequence>
<dbReference type="OrthoDB" id="9805913at2"/>
<organism evidence="6 7">
    <name type="scientific">Polaromonas naphthalenivorans (strain CJ2)</name>
    <dbReference type="NCBI Taxonomy" id="365044"/>
    <lineage>
        <taxon>Bacteria</taxon>
        <taxon>Pseudomonadati</taxon>
        <taxon>Pseudomonadota</taxon>
        <taxon>Betaproteobacteria</taxon>
        <taxon>Burkholderiales</taxon>
        <taxon>Comamonadaceae</taxon>
        <taxon>Polaromonas</taxon>
    </lineage>
</organism>
<dbReference type="InterPro" id="IPR052028">
    <property type="entry name" value="HipA_Ser/Thr_kinase"/>
</dbReference>
<evidence type="ECO:0000256" key="2">
    <source>
        <dbReference type="ARBA" id="ARBA00022679"/>
    </source>
</evidence>
<dbReference type="PANTHER" id="PTHR37419">
    <property type="entry name" value="SERINE/THREONINE-PROTEIN KINASE TOXIN HIPA"/>
    <property type="match status" value="1"/>
</dbReference>
<protein>
    <submittedName>
        <fullName evidence="6">HipA domain protein</fullName>
    </submittedName>
</protein>
<feature type="domain" description="HipA-like C-terminal" evidence="4">
    <location>
        <begin position="143"/>
        <end position="359"/>
    </location>
</feature>
<comment type="similarity">
    <text evidence="1">Belongs to the HipA Ser/Thr kinase family.</text>
</comment>
<accession>A1VJL4</accession>
<reference evidence="7" key="1">
    <citation type="journal article" date="2009" name="Environ. Microbiol.">
        <title>The genome of Polaromonas naphthalenivorans strain CJ2, isolated from coal tar-contaminated sediment, reveals physiological and metabolic versatility and evolution through extensive horizontal gene transfer.</title>
        <authorList>
            <person name="Yagi J.M."/>
            <person name="Sims D."/>
            <person name="Brettin T."/>
            <person name="Bruce D."/>
            <person name="Madsen E.L."/>
        </authorList>
    </citation>
    <scope>NUCLEOTIDE SEQUENCE [LARGE SCALE GENOMIC DNA]</scope>
    <source>
        <strain evidence="7">CJ2</strain>
    </source>
</reference>
<evidence type="ECO:0000313" key="6">
    <source>
        <dbReference type="EMBL" id="ABM35842.1"/>
    </source>
</evidence>
<dbReference type="NCBIfam" id="TIGR03071">
    <property type="entry name" value="couple_hipA"/>
    <property type="match status" value="1"/>
</dbReference>
<dbReference type="eggNOG" id="COG3550">
    <property type="taxonomic scope" value="Bacteria"/>
</dbReference>
<evidence type="ECO:0000256" key="3">
    <source>
        <dbReference type="ARBA" id="ARBA00022777"/>
    </source>
</evidence>
<dbReference type="GO" id="GO:0004674">
    <property type="term" value="F:protein serine/threonine kinase activity"/>
    <property type="evidence" value="ECO:0007669"/>
    <property type="project" value="TreeGrafter"/>
</dbReference>
<evidence type="ECO:0000256" key="1">
    <source>
        <dbReference type="ARBA" id="ARBA00010164"/>
    </source>
</evidence>
<dbReference type="Pfam" id="PF07804">
    <property type="entry name" value="HipA_C"/>
    <property type="match status" value="1"/>
</dbReference>
<evidence type="ECO:0000259" key="4">
    <source>
        <dbReference type="Pfam" id="PF07804"/>
    </source>
</evidence>
<keyword evidence="7" id="KW-1185">Reference proteome</keyword>
<dbReference type="STRING" id="365044.Pnap_0521"/>
<dbReference type="Proteomes" id="UP000000644">
    <property type="component" value="Chromosome"/>
</dbReference>
<proteinExistence type="inferred from homology"/>
<name>A1VJL4_POLNA</name>
<dbReference type="Pfam" id="PF13657">
    <property type="entry name" value="Couple_hipA"/>
    <property type="match status" value="1"/>
</dbReference>
<keyword evidence="2" id="KW-0808">Transferase</keyword>
<keyword evidence="3" id="KW-0418">Kinase</keyword>
<gene>
    <name evidence="6" type="ordered locus">Pnap_0521</name>
</gene>
<dbReference type="Gene3D" id="1.10.1070.20">
    <property type="match status" value="1"/>
</dbReference>
<dbReference type="HOGENOM" id="CLU_030167_1_0_4"/>